<dbReference type="InterPro" id="IPR023128">
    <property type="entry name" value="Prot_N_Gln_amidohydro_ab_roll"/>
</dbReference>
<reference evidence="10 11" key="1">
    <citation type="submission" date="2018-11" db="EMBL/GenBank/DDBJ databases">
        <title>Genome assembly of Steccherinum ochraceum LE-BIN_3174, the white-rot fungus of the Steccherinaceae family (The Residual Polyporoid clade, Polyporales, Basidiomycota).</title>
        <authorList>
            <person name="Fedorova T.V."/>
            <person name="Glazunova O.A."/>
            <person name="Landesman E.O."/>
            <person name="Moiseenko K.V."/>
            <person name="Psurtseva N.V."/>
            <person name="Savinova O.S."/>
            <person name="Shakhova N.V."/>
            <person name="Tyazhelova T.V."/>
            <person name="Vasina D.V."/>
        </authorList>
    </citation>
    <scope>NUCLEOTIDE SEQUENCE [LARGE SCALE GENOMIC DNA]</scope>
    <source>
        <strain evidence="10 11">LE-BIN_3174</strain>
    </source>
</reference>
<dbReference type="EC" id="3.5.1.122" evidence="3 8"/>
<keyword evidence="11" id="KW-1185">Reference proteome</keyword>
<dbReference type="OrthoDB" id="191192at2759"/>
<keyword evidence="5 8" id="KW-0378">Hydrolase</keyword>
<accession>A0A4R0RSZ2</accession>
<proteinExistence type="inferred from homology"/>
<dbReference type="GO" id="GO:0008418">
    <property type="term" value="F:protein-N-terminal asparagine amidohydrolase activity"/>
    <property type="evidence" value="ECO:0007669"/>
    <property type="project" value="UniProtKB-UniRule"/>
</dbReference>
<sequence>MGDSSSQQSIHPYLSPPRLPANTVYTSCYCEENIYLLAQALQDGGPEARHWEAFAVFISNQSKTVALWNQQARDGVVVWDYHVVLVVRPINHASDDPSQRDQAEVTSDIRPSCWVYDFDTRLPMPCESTGTFPYCFLGENAIDARYIRVVPAQVYLDNFASDRSHMIIQRPLQLPEDEENGEVRAEDALAETLYSCPPPPYPPLRGDKAKTIGVLHNLMDSFVSMKRPATSFGVDQSRKQDSTGAPVTAAVVDTYGEVMDISTFVLWVKGEIAEV</sequence>
<dbReference type="InterPro" id="IPR039733">
    <property type="entry name" value="NTAQ1"/>
</dbReference>
<comment type="subunit">
    <text evidence="2 8">Monomer.</text>
</comment>
<evidence type="ECO:0000313" key="11">
    <source>
        <dbReference type="Proteomes" id="UP000292702"/>
    </source>
</evidence>
<dbReference type="Pfam" id="PF09764">
    <property type="entry name" value="Nt_Gln_amidase"/>
    <property type="match status" value="1"/>
</dbReference>
<dbReference type="Gene3D" id="3.10.620.10">
    <property type="entry name" value="Protein N-terminal glutamine amidohydrolase, alpha beta roll"/>
    <property type="match status" value="1"/>
</dbReference>
<comment type="function">
    <text evidence="8">Mediates the side-chain deamidation of N-terminal glutamine residues to glutamate, an important step in N-end rule pathway of protein degradation. Conversion of the resulting N-terminal glutamine to glutamate renders the protein susceptible to arginylation, polyubiquitination and degradation as specified by the N-end rule. Does not act on substrates with internal or C-terminal glutamine and does not act on non-glutamine residues in any position.</text>
</comment>
<evidence type="ECO:0000256" key="1">
    <source>
        <dbReference type="ARBA" id="ARBA00008985"/>
    </source>
</evidence>
<dbReference type="PANTHER" id="PTHR13035">
    <property type="entry name" value="PROTEIN N-TERMINAL GLUTAMINE AMIDOHYDROLASE"/>
    <property type="match status" value="1"/>
</dbReference>
<dbReference type="GO" id="GO:0070773">
    <property type="term" value="F:protein-N-terminal glutamine amidohydrolase activity"/>
    <property type="evidence" value="ECO:0007669"/>
    <property type="project" value="UniProtKB-UniRule"/>
</dbReference>
<dbReference type="AlphaFoldDB" id="A0A4R0RSZ2"/>
<evidence type="ECO:0000256" key="6">
    <source>
        <dbReference type="ARBA" id="ARBA00029677"/>
    </source>
</evidence>
<name>A0A4R0RSZ2_9APHY</name>
<evidence type="ECO:0000256" key="8">
    <source>
        <dbReference type="RuleBase" id="RU367082"/>
    </source>
</evidence>
<evidence type="ECO:0000256" key="2">
    <source>
        <dbReference type="ARBA" id="ARBA00011245"/>
    </source>
</evidence>
<comment type="similarity">
    <text evidence="1 8">Belongs to the NTAQ1 family.</text>
</comment>
<comment type="catalytic activity">
    <reaction evidence="7 8">
        <text>N-terminal L-glutaminyl-[protein] + H2O = N-terminal L-glutamyl-[protein] + NH4(+)</text>
        <dbReference type="Rhea" id="RHEA:50680"/>
        <dbReference type="Rhea" id="RHEA-COMP:12668"/>
        <dbReference type="Rhea" id="RHEA-COMP:12777"/>
        <dbReference type="ChEBI" id="CHEBI:15377"/>
        <dbReference type="ChEBI" id="CHEBI:28938"/>
        <dbReference type="ChEBI" id="CHEBI:64721"/>
        <dbReference type="ChEBI" id="CHEBI:64722"/>
        <dbReference type="EC" id="3.5.1.122"/>
    </reaction>
</comment>
<evidence type="ECO:0000259" key="9">
    <source>
        <dbReference type="Pfam" id="PF09764"/>
    </source>
</evidence>
<organism evidence="10 11">
    <name type="scientific">Steccherinum ochraceum</name>
    <dbReference type="NCBI Taxonomy" id="92696"/>
    <lineage>
        <taxon>Eukaryota</taxon>
        <taxon>Fungi</taxon>
        <taxon>Dikarya</taxon>
        <taxon>Basidiomycota</taxon>
        <taxon>Agaricomycotina</taxon>
        <taxon>Agaricomycetes</taxon>
        <taxon>Polyporales</taxon>
        <taxon>Steccherinaceae</taxon>
        <taxon>Steccherinum</taxon>
    </lineage>
</organism>
<evidence type="ECO:0000313" key="10">
    <source>
        <dbReference type="EMBL" id="TCD65624.1"/>
    </source>
</evidence>
<dbReference type="Proteomes" id="UP000292702">
    <property type="component" value="Unassembled WGS sequence"/>
</dbReference>
<evidence type="ECO:0000256" key="3">
    <source>
        <dbReference type="ARBA" id="ARBA00012718"/>
    </source>
</evidence>
<dbReference type="GO" id="GO:0005829">
    <property type="term" value="C:cytosol"/>
    <property type="evidence" value="ECO:0007669"/>
    <property type="project" value="TreeGrafter"/>
</dbReference>
<gene>
    <name evidence="10" type="ORF">EIP91_002429</name>
</gene>
<dbReference type="GO" id="GO:0005634">
    <property type="term" value="C:nucleus"/>
    <property type="evidence" value="ECO:0007669"/>
    <property type="project" value="TreeGrafter"/>
</dbReference>
<dbReference type="InterPro" id="IPR037132">
    <property type="entry name" value="N_Gln_amidohydro_ab_roll_sf"/>
</dbReference>
<dbReference type="EMBL" id="RWJN01000171">
    <property type="protein sequence ID" value="TCD65624.1"/>
    <property type="molecule type" value="Genomic_DNA"/>
</dbReference>
<feature type="domain" description="Protein N-terminal glutamine amidohydrolase alpha beta roll" evidence="9">
    <location>
        <begin position="25"/>
        <end position="234"/>
    </location>
</feature>
<evidence type="ECO:0000256" key="4">
    <source>
        <dbReference type="ARBA" id="ARBA00021247"/>
    </source>
</evidence>
<evidence type="ECO:0000256" key="7">
    <source>
        <dbReference type="ARBA" id="ARBA00048768"/>
    </source>
</evidence>
<comment type="caution">
    <text evidence="10">The sequence shown here is derived from an EMBL/GenBank/DDBJ whole genome shotgun (WGS) entry which is preliminary data.</text>
</comment>
<evidence type="ECO:0000256" key="5">
    <source>
        <dbReference type="ARBA" id="ARBA00022801"/>
    </source>
</evidence>
<protein>
    <recommendedName>
        <fullName evidence="4 8">Protein N-terminal glutamine amidohydrolase</fullName>
        <ecNumber evidence="3 8">3.5.1.122</ecNumber>
    </recommendedName>
    <alternativeName>
        <fullName evidence="6 8">Protein NH2-terminal glutamine deamidase</fullName>
    </alternativeName>
</protein>
<dbReference type="PANTHER" id="PTHR13035:SF0">
    <property type="entry name" value="PROTEIN N-TERMINAL GLUTAMINE AMIDOHYDROLASE"/>
    <property type="match status" value="1"/>
</dbReference>